<keyword evidence="4" id="KW-1185">Reference proteome</keyword>
<gene>
    <name evidence="3" type="ORF">H8N03_05560</name>
</gene>
<dbReference type="Proteomes" id="UP000608513">
    <property type="component" value="Unassembled WGS sequence"/>
</dbReference>
<keyword evidence="2" id="KW-0732">Signal</keyword>
<dbReference type="Pfam" id="PF03401">
    <property type="entry name" value="TctC"/>
    <property type="match status" value="1"/>
</dbReference>
<evidence type="ECO:0000256" key="1">
    <source>
        <dbReference type="ARBA" id="ARBA00006987"/>
    </source>
</evidence>
<dbReference type="PANTHER" id="PTHR42928">
    <property type="entry name" value="TRICARBOXYLATE-BINDING PROTEIN"/>
    <property type="match status" value="1"/>
</dbReference>
<dbReference type="Gene3D" id="3.40.190.150">
    <property type="entry name" value="Bordetella uptake gene, domain 1"/>
    <property type="match status" value="1"/>
</dbReference>
<dbReference type="EMBL" id="JACORT010000001">
    <property type="protein sequence ID" value="MBC5782400.1"/>
    <property type="molecule type" value="Genomic_DNA"/>
</dbReference>
<reference evidence="3" key="1">
    <citation type="submission" date="2020-08" db="EMBL/GenBank/DDBJ databases">
        <title>Ramlibacter sp. USB13 16S ribosomal RNA gene genome sequencing and assembly.</title>
        <authorList>
            <person name="Kang M."/>
        </authorList>
    </citation>
    <scope>NUCLEOTIDE SEQUENCE</scope>
    <source>
        <strain evidence="3">USB13</strain>
    </source>
</reference>
<evidence type="ECO:0000256" key="2">
    <source>
        <dbReference type="SAM" id="SignalP"/>
    </source>
</evidence>
<evidence type="ECO:0000313" key="3">
    <source>
        <dbReference type="EMBL" id="MBC5782400.1"/>
    </source>
</evidence>
<dbReference type="PANTHER" id="PTHR42928:SF5">
    <property type="entry name" value="BLR1237 PROTEIN"/>
    <property type="match status" value="1"/>
</dbReference>
<sequence>MTTLKRLLSFCALAGAATLAAAQAYPSKPIRLIVGYPPGGGIDFAARTIQQPLQDALKQQIVIEYKPGASGMIAATELTRAAPDGYTLLLANTGPFAIAPWLQSKPPYDPVRQFTYIGQISQGSYIAVTRPDHPAKDLREFVTWARSNTGKVNFASGGNGTSTHLNGELMNQATGLDMVHVPYKGSAPAVQDLMGGQTQLLVDAGTVLLPHVKGGKLKALAVTGPKRDPQLPDVPTVRELGIAGMETVGFQGLVGPAGMPREVVDRLAAALSGVLAQPEVRAKFASSGAEVHSQGPNEFAAFVKADNEKWSRLIRERKLQLD</sequence>
<dbReference type="AlphaFoldDB" id="A0A923MNQ7"/>
<name>A0A923MNQ7_9BURK</name>
<evidence type="ECO:0000313" key="4">
    <source>
        <dbReference type="Proteomes" id="UP000608513"/>
    </source>
</evidence>
<comment type="caution">
    <text evidence="3">The sequence shown here is derived from an EMBL/GenBank/DDBJ whole genome shotgun (WGS) entry which is preliminary data.</text>
</comment>
<feature type="signal peptide" evidence="2">
    <location>
        <begin position="1"/>
        <end position="22"/>
    </location>
</feature>
<dbReference type="CDD" id="cd07012">
    <property type="entry name" value="PBP2_Bug_TTT"/>
    <property type="match status" value="1"/>
</dbReference>
<protein>
    <submittedName>
        <fullName evidence="3">Tripartite tricarboxylate transporter substrate binding protein</fullName>
    </submittedName>
</protein>
<feature type="chain" id="PRO_5036767722" evidence="2">
    <location>
        <begin position="23"/>
        <end position="322"/>
    </location>
</feature>
<proteinExistence type="inferred from homology"/>
<dbReference type="InterPro" id="IPR005064">
    <property type="entry name" value="BUG"/>
</dbReference>
<dbReference type="PIRSF" id="PIRSF017082">
    <property type="entry name" value="YflP"/>
    <property type="match status" value="1"/>
</dbReference>
<accession>A0A923MNQ7</accession>
<dbReference type="InterPro" id="IPR042100">
    <property type="entry name" value="Bug_dom1"/>
</dbReference>
<organism evidence="3 4">
    <name type="scientific">Ramlibacter cellulosilyticus</name>
    <dbReference type="NCBI Taxonomy" id="2764187"/>
    <lineage>
        <taxon>Bacteria</taxon>
        <taxon>Pseudomonadati</taxon>
        <taxon>Pseudomonadota</taxon>
        <taxon>Betaproteobacteria</taxon>
        <taxon>Burkholderiales</taxon>
        <taxon>Comamonadaceae</taxon>
        <taxon>Ramlibacter</taxon>
    </lineage>
</organism>
<dbReference type="Gene3D" id="3.40.190.10">
    <property type="entry name" value="Periplasmic binding protein-like II"/>
    <property type="match status" value="1"/>
</dbReference>
<dbReference type="SUPFAM" id="SSF53850">
    <property type="entry name" value="Periplasmic binding protein-like II"/>
    <property type="match status" value="1"/>
</dbReference>
<comment type="similarity">
    <text evidence="1">Belongs to the UPF0065 (bug) family.</text>
</comment>